<dbReference type="eggNOG" id="ENOG502SUSJ">
    <property type="taxonomic scope" value="Eukaryota"/>
</dbReference>
<evidence type="ECO:0000259" key="6">
    <source>
        <dbReference type="PROSITE" id="PS50089"/>
    </source>
</evidence>
<dbReference type="Pfam" id="PF00097">
    <property type="entry name" value="zf-C3HC4"/>
    <property type="match status" value="1"/>
</dbReference>
<feature type="domain" description="RING-type" evidence="6">
    <location>
        <begin position="54"/>
        <end position="119"/>
    </location>
</feature>
<keyword evidence="3" id="KW-0862">Zinc</keyword>
<dbReference type="InParanoid" id="A8NXD2"/>
<organism evidence="7 8">
    <name type="scientific">Coprinopsis cinerea (strain Okayama-7 / 130 / ATCC MYA-4618 / FGSC 9003)</name>
    <name type="common">Inky cap fungus</name>
    <name type="synonym">Hormographiella aspergillata</name>
    <dbReference type="NCBI Taxonomy" id="240176"/>
    <lineage>
        <taxon>Eukaryota</taxon>
        <taxon>Fungi</taxon>
        <taxon>Dikarya</taxon>
        <taxon>Basidiomycota</taxon>
        <taxon>Agaricomycotina</taxon>
        <taxon>Agaricomycetes</taxon>
        <taxon>Agaricomycetidae</taxon>
        <taxon>Agaricales</taxon>
        <taxon>Agaricineae</taxon>
        <taxon>Psathyrellaceae</taxon>
        <taxon>Coprinopsis</taxon>
    </lineage>
</organism>
<evidence type="ECO:0000256" key="4">
    <source>
        <dbReference type="PROSITE-ProRule" id="PRU00175"/>
    </source>
</evidence>
<gene>
    <name evidence="7" type="ORF">CC1G_00271</name>
</gene>
<dbReference type="GeneID" id="6013691"/>
<accession>A8NXD2</accession>
<dbReference type="GO" id="GO:0008270">
    <property type="term" value="F:zinc ion binding"/>
    <property type="evidence" value="ECO:0007669"/>
    <property type="project" value="UniProtKB-KW"/>
</dbReference>
<feature type="compositionally biased region" description="Polar residues" evidence="5">
    <location>
        <begin position="164"/>
        <end position="174"/>
    </location>
</feature>
<dbReference type="PROSITE" id="PS50089">
    <property type="entry name" value="ZF_RING_2"/>
    <property type="match status" value="1"/>
</dbReference>
<dbReference type="EMBL" id="AACS02000005">
    <property type="protein sequence ID" value="EAU84752.2"/>
    <property type="molecule type" value="Genomic_DNA"/>
</dbReference>
<dbReference type="OrthoDB" id="8062037at2759"/>
<proteinExistence type="predicted"/>
<keyword evidence="8" id="KW-1185">Reference proteome</keyword>
<dbReference type="RefSeq" id="XP_001837135.2">
    <property type="nucleotide sequence ID" value="XM_001837083.2"/>
</dbReference>
<dbReference type="InterPro" id="IPR013083">
    <property type="entry name" value="Znf_RING/FYVE/PHD"/>
</dbReference>
<dbReference type="SUPFAM" id="SSF57850">
    <property type="entry name" value="RING/U-box"/>
    <property type="match status" value="1"/>
</dbReference>
<sequence>MSAQQRLLFDLFSSTPVIMPGRNRFEDRVAALLKDLPRLTEAEVVAAGERDGSCSVCYVPYLAILAEEETASAMDTPAQPLEHHGLTKLSKPWQCGHIFCRKDITKWIKDRNDSCPMCRKSLLDPNVQEEAPSLQLFGGSPELAAFYRQQGFNVDERPVDGSSRGPTSSFNGFA</sequence>
<dbReference type="VEuPathDB" id="FungiDB:CC1G_00271"/>
<dbReference type="InterPro" id="IPR001841">
    <property type="entry name" value="Znf_RING"/>
</dbReference>
<dbReference type="HOGENOM" id="CLU_1539960_0_0_1"/>
<dbReference type="Gene3D" id="3.30.40.10">
    <property type="entry name" value="Zinc/RING finger domain, C3HC4 (zinc finger)"/>
    <property type="match status" value="1"/>
</dbReference>
<keyword evidence="1" id="KW-0479">Metal-binding</keyword>
<evidence type="ECO:0000256" key="5">
    <source>
        <dbReference type="SAM" id="MobiDB-lite"/>
    </source>
</evidence>
<evidence type="ECO:0000256" key="2">
    <source>
        <dbReference type="ARBA" id="ARBA00022771"/>
    </source>
</evidence>
<dbReference type="Proteomes" id="UP000001861">
    <property type="component" value="Unassembled WGS sequence"/>
</dbReference>
<dbReference type="InterPro" id="IPR018957">
    <property type="entry name" value="Znf_C3HC4_RING-type"/>
</dbReference>
<reference evidence="7 8" key="1">
    <citation type="journal article" date="2010" name="Proc. Natl. Acad. Sci. U.S.A.">
        <title>Insights into evolution of multicellular fungi from the assembled chromosomes of the mushroom Coprinopsis cinerea (Coprinus cinereus).</title>
        <authorList>
            <person name="Stajich J.E."/>
            <person name="Wilke S.K."/>
            <person name="Ahren D."/>
            <person name="Au C.H."/>
            <person name="Birren B.W."/>
            <person name="Borodovsky M."/>
            <person name="Burns C."/>
            <person name="Canback B."/>
            <person name="Casselton L.A."/>
            <person name="Cheng C.K."/>
            <person name="Deng J."/>
            <person name="Dietrich F.S."/>
            <person name="Fargo D.C."/>
            <person name="Farman M.L."/>
            <person name="Gathman A.C."/>
            <person name="Goldberg J."/>
            <person name="Guigo R."/>
            <person name="Hoegger P.J."/>
            <person name="Hooker J.B."/>
            <person name="Huggins A."/>
            <person name="James T.Y."/>
            <person name="Kamada T."/>
            <person name="Kilaru S."/>
            <person name="Kodira C."/>
            <person name="Kues U."/>
            <person name="Kupfer D."/>
            <person name="Kwan H.S."/>
            <person name="Lomsadze A."/>
            <person name="Li W."/>
            <person name="Lilly W.W."/>
            <person name="Ma L.J."/>
            <person name="Mackey A.J."/>
            <person name="Manning G."/>
            <person name="Martin F."/>
            <person name="Muraguchi H."/>
            <person name="Natvig D.O."/>
            <person name="Palmerini H."/>
            <person name="Ramesh M.A."/>
            <person name="Rehmeyer C.J."/>
            <person name="Roe B.A."/>
            <person name="Shenoy N."/>
            <person name="Stanke M."/>
            <person name="Ter-Hovhannisyan V."/>
            <person name="Tunlid A."/>
            <person name="Velagapudi R."/>
            <person name="Vision T.J."/>
            <person name="Zeng Q."/>
            <person name="Zolan M.E."/>
            <person name="Pukkila P.J."/>
        </authorList>
    </citation>
    <scope>NUCLEOTIDE SEQUENCE [LARGE SCALE GENOMIC DNA]</scope>
    <source>
        <strain evidence="8">Okayama-7 / 130 / ATCC MYA-4618 / FGSC 9003</strain>
    </source>
</reference>
<name>A8NXD2_COPC7</name>
<evidence type="ECO:0000256" key="1">
    <source>
        <dbReference type="ARBA" id="ARBA00022723"/>
    </source>
</evidence>
<dbReference type="AlphaFoldDB" id="A8NXD2"/>
<dbReference type="KEGG" id="cci:CC1G_00271"/>
<keyword evidence="2 4" id="KW-0863">Zinc-finger</keyword>
<evidence type="ECO:0000256" key="3">
    <source>
        <dbReference type="ARBA" id="ARBA00022833"/>
    </source>
</evidence>
<protein>
    <recommendedName>
        <fullName evidence="6">RING-type domain-containing protein</fullName>
    </recommendedName>
</protein>
<evidence type="ECO:0000313" key="8">
    <source>
        <dbReference type="Proteomes" id="UP000001861"/>
    </source>
</evidence>
<comment type="caution">
    <text evidence="7">The sequence shown here is derived from an EMBL/GenBank/DDBJ whole genome shotgun (WGS) entry which is preliminary data.</text>
</comment>
<evidence type="ECO:0000313" key="7">
    <source>
        <dbReference type="EMBL" id="EAU84752.2"/>
    </source>
</evidence>
<dbReference type="STRING" id="240176.A8NXD2"/>
<feature type="region of interest" description="Disordered" evidence="5">
    <location>
        <begin position="155"/>
        <end position="174"/>
    </location>
</feature>
<dbReference type="OMA" id="PDENCAI"/>